<dbReference type="FunFam" id="3.40.309.10:FF:000003">
    <property type="entry name" value="Aldehyde dehydrogenase"/>
    <property type="match status" value="1"/>
</dbReference>
<feature type="active site" evidence="6">
    <location>
        <position position="251"/>
    </location>
</feature>
<dbReference type="PIRSF" id="PIRSF036492">
    <property type="entry name" value="ALDH"/>
    <property type="match status" value="1"/>
</dbReference>
<dbReference type="OrthoDB" id="440325at2759"/>
<evidence type="ECO:0000256" key="3">
    <source>
        <dbReference type="ARBA" id="ARBA00023027"/>
    </source>
</evidence>
<dbReference type="GO" id="GO:0006081">
    <property type="term" value="P:aldehyde metabolic process"/>
    <property type="evidence" value="ECO:0007669"/>
    <property type="project" value="InterPro"/>
</dbReference>
<feature type="domain" description="Aldehyde dehydrogenase" evidence="8">
    <location>
        <begin position="19"/>
        <end position="439"/>
    </location>
</feature>
<dbReference type="InterPro" id="IPR015590">
    <property type="entry name" value="Aldehyde_DH_dom"/>
</dbReference>
<organism evidence="9 10">
    <name type="scientific">Handroanthus impetiginosus</name>
    <dbReference type="NCBI Taxonomy" id="429701"/>
    <lineage>
        <taxon>Eukaryota</taxon>
        <taxon>Viridiplantae</taxon>
        <taxon>Streptophyta</taxon>
        <taxon>Embryophyta</taxon>
        <taxon>Tracheophyta</taxon>
        <taxon>Spermatophyta</taxon>
        <taxon>Magnoliopsida</taxon>
        <taxon>eudicotyledons</taxon>
        <taxon>Gunneridae</taxon>
        <taxon>Pentapetalae</taxon>
        <taxon>asterids</taxon>
        <taxon>lamiids</taxon>
        <taxon>Lamiales</taxon>
        <taxon>Bignoniaceae</taxon>
        <taxon>Crescentiina</taxon>
        <taxon>Tabebuia alliance</taxon>
        <taxon>Handroanthus</taxon>
    </lineage>
</organism>
<dbReference type="GO" id="GO:0004029">
    <property type="term" value="F:aldehyde dehydrogenase (NAD+) activity"/>
    <property type="evidence" value="ECO:0007669"/>
    <property type="project" value="UniProtKB-EC"/>
</dbReference>
<dbReference type="InterPro" id="IPR016162">
    <property type="entry name" value="Ald_DH_N"/>
</dbReference>
<keyword evidence="7" id="KW-0472">Membrane</keyword>
<feature type="transmembrane region" description="Helical" evidence="7">
    <location>
        <begin position="465"/>
        <end position="485"/>
    </location>
</feature>
<dbReference type="InterPro" id="IPR016161">
    <property type="entry name" value="Ald_DH/histidinol_DH"/>
</dbReference>
<dbReference type="EMBL" id="NKXS01004309">
    <property type="protein sequence ID" value="PIN06823.1"/>
    <property type="molecule type" value="Genomic_DNA"/>
</dbReference>
<accession>A0A2G9GNI3</accession>
<reference evidence="10" key="1">
    <citation type="journal article" date="2018" name="Gigascience">
        <title>Genome assembly of the Pink Ipe (Handroanthus impetiginosus, Bignoniaceae), a highly valued, ecologically keystone Neotropical timber forest tree.</title>
        <authorList>
            <person name="Silva-Junior O.B."/>
            <person name="Grattapaglia D."/>
            <person name="Novaes E."/>
            <person name="Collevatti R.G."/>
        </authorList>
    </citation>
    <scope>NUCLEOTIDE SEQUENCE [LARGE SCALE GENOMIC DNA]</scope>
    <source>
        <strain evidence="10">cv. UFG-1</strain>
    </source>
</reference>
<evidence type="ECO:0000256" key="1">
    <source>
        <dbReference type="ARBA" id="ARBA00009986"/>
    </source>
</evidence>
<dbReference type="Proteomes" id="UP000231279">
    <property type="component" value="Unassembled WGS sequence"/>
</dbReference>
<dbReference type="STRING" id="429701.A0A2G9GNI3"/>
<dbReference type="PANTHER" id="PTHR43570:SF17">
    <property type="entry name" value="ALDEHYDE DEHYDROGENASE FAMILY 3 MEMBER F1"/>
    <property type="match status" value="1"/>
</dbReference>
<dbReference type="AlphaFoldDB" id="A0A2G9GNI3"/>
<dbReference type="GO" id="GO:0005737">
    <property type="term" value="C:cytoplasm"/>
    <property type="evidence" value="ECO:0007669"/>
    <property type="project" value="TreeGrafter"/>
</dbReference>
<evidence type="ECO:0000259" key="8">
    <source>
        <dbReference type="Pfam" id="PF00171"/>
    </source>
</evidence>
<protein>
    <recommendedName>
        <fullName evidence="5">Aldehyde dehydrogenase</fullName>
    </recommendedName>
</protein>
<evidence type="ECO:0000313" key="10">
    <source>
        <dbReference type="Proteomes" id="UP000231279"/>
    </source>
</evidence>
<gene>
    <name evidence="9" type="ORF">CDL12_20621</name>
</gene>
<evidence type="ECO:0000256" key="5">
    <source>
        <dbReference type="PIRNR" id="PIRNR036492"/>
    </source>
</evidence>
<comment type="similarity">
    <text evidence="1 5">Belongs to the aldehyde dehydrogenase family.</text>
</comment>
<keyword evidence="7" id="KW-0812">Transmembrane</keyword>
<dbReference type="Gene3D" id="3.40.605.10">
    <property type="entry name" value="Aldehyde Dehydrogenase, Chain A, domain 1"/>
    <property type="match status" value="1"/>
</dbReference>
<evidence type="ECO:0000256" key="7">
    <source>
        <dbReference type="SAM" id="Phobius"/>
    </source>
</evidence>
<dbReference type="PANTHER" id="PTHR43570">
    <property type="entry name" value="ALDEHYDE DEHYDROGENASE"/>
    <property type="match status" value="1"/>
</dbReference>
<proteinExistence type="inferred from homology"/>
<evidence type="ECO:0000256" key="4">
    <source>
        <dbReference type="ARBA" id="ARBA00049194"/>
    </source>
</evidence>
<comment type="caution">
    <text evidence="9">The sequence shown here is derived from an EMBL/GenBank/DDBJ whole genome shotgun (WGS) entry which is preliminary data.</text>
</comment>
<keyword evidence="10" id="KW-1185">Reference proteome</keyword>
<sequence length="491" mass="54924">MEGFEERLSHTLAGLKQVFRSRKTRGIDWRVAQLRGLLKFIAENEDGIFEALKEDLGKHSVEAYRDEIGIVKKSADHALLHIKKWMAPKKGQLPLLLFPSRAEVLPEPLGIVLIFGSWNFPISLTLDPLIGAISAGNTVVIKPSELAPACSSLLCRTIPYYLDSEAIKIIEGGCDVAEQLLQLQWDKIFFTGSPRVGRIVMSAAAKHLTPVTLELGGKCPVILDSYSGSDFKVAVKRIAGGKWGPCAGQACIGIDYVLVQHNFAPLLVESLKHCIKRFYGESVKSLQSICRIVNKFHFDRVRKLLEEPGVAASIFYGGSLDEENLMIEPTILLDPPLDAQIMTEEIFGPLLPIVTLDAIEESIDFINARPKPLAIYAFTKNKKLKDRILQETSSGSVTFNDAMIQFICDSLPFGGVGQSGFGRYHGKYSFDTFSHEKAVLHRSFFPELEPRYPPWNDFKLEFIRLAYNLDYIGLLLLLLGLRRLFMPNRSR</sequence>
<feature type="active site" evidence="6">
    <location>
        <position position="214"/>
    </location>
</feature>
<name>A0A2G9GNI3_9LAMI</name>
<dbReference type="Gene3D" id="3.40.309.10">
    <property type="entry name" value="Aldehyde Dehydrogenase, Chain A, domain 2"/>
    <property type="match status" value="1"/>
</dbReference>
<evidence type="ECO:0000256" key="6">
    <source>
        <dbReference type="PIRSR" id="PIRSR036492-1"/>
    </source>
</evidence>
<evidence type="ECO:0000256" key="2">
    <source>
        <dbReference type="ARBA" id="ARBA00023002"/>
    </source>
</evidence>
<keyword evidence="3" id="KW-0520">NAD</keyword>
<keyword evidence="2 5" id="KW-0560">Oxidoreductase</keyword>
<dbReference type="InterPro" id="IPR012394">
    <property type="entry name" value="Aldehyde_DH_NAD(P)"/>
</dbReference>
<evidence type="ECO:0000313" key="9">
    <source>
        <dbReference type="EMBL" id="PIN06823.1"/>
    </source>
</evidence>
<dbReference type="GO" id="GO:0009737">
    <property type="term" value="P:response to abscisic acid"/>
    <property type="evidence" value="ECO:0007669"/>
    <property type="project" value="UniProtKB-ARBA"/>
</dbReference>
<dbReference type="SUPFAM" id="SSF53720">
    <property type="entry name" value="ALDH-like"/>
    <property type="match status" value="1"/>
</dbReference>
<keyword evidence="7" id="KW-1133">Transmembrane helix</keyword>
<dbReference type="Pfam" id="PF00171">
    <property type="entry name" value="Aldedh"/>
    <property type="match status" value="1"/>
</dbReference>
<comment type="catalytic activity">
    <reaction evidence="4">
        <text>an aldehyde + NAD(+) + H2O = a carboxylate + NADH + 2 H(+)</text>
        <dbReference type="Rhea" id="RHEA:16185"/>
        <dbReference type="ChEBI" id="CHEBI:15377"/>
        <dbReference type="ChEBI" id="CHEBI:15378"/>
        <dbReference type="ChEBI" id="CHEBI:17478"/>
        <dbReference type="ChEBI" id="CHEBI:29067"/>
        <dbReference type="ChEBI" id="CHEBI:57540"/>
        <dbReference type="ChEBI" id="CHEBI:57945"/>
        <dbReference type="EC" id="1.2.1.3"/>
    </reaction>
</comment>
<dbReference type="FunFam" id="3.40.605.10:FF:000004">
    <property type="entry name" value="Aldehyde dehydrogenase"/>
    <property type="match status" value="1"/>
</dbReference>
<dbReference type="InterPro" id="IPR016163">
    <property type="entry name" value="Ald_DH_C"/>
</dbReference>